<dbReference type="InterPro" id="IPR001238">
    <property type="entry name" value="DNA-binding_RecF"/>
</dbReference>
<protein>
    <recommendedName>
        <fullName evidence="3 9">DNA replication and repair protein RecF</fullName>
    </recommendedName>
</protein>
<dbReference type="InterPro" id="IPR003395">
    <property type="entry name" value="RecF/RecN/SMC_N"/>
</dbReference>
<evidence type="ECO:0000256" key="3">
    <source>
        <dbReference type="ARBA" id="ARBA00020170"/>
    </source>
</evidence>
<dbReference type="GO" id="GO:0006260">
    <property type="term" value="P:DNA replication"/>
    <property type="evidence" value="ECO:0007669"/>
    <property type="project" value="UniProtKB-UniRule"/>
</dbReference>
<dbReference type="Gene3D" id="1.20.1050.90">
    <property type="entry name" value="RecF/RecN/SMC, N-terminal domain"/>
    <property type="match status" value="1"/>
</dbReference>
<feature type="binding site" evidence="9">
    <location>
        <begin position="30"/>
        <end position="37"/>
    </location>
    <ligand>
        <name>ATP</name>
        <dbReference type="ChEBI" id="CHEBI:30616"/>
    </ligand>
</feature>
<keyword evidence="4 9" id="KW-0963">Cytoplasm</keyword>
<dbReference type="PANTHER" id="PTHR32182:SF0">
    <property type="entry name" value="DNA REPLICATION AND REPAIR PROTEIN RECF"/>
    <property type="match status" value="1"/>
</dbReference>
<dbReference type="GO" id="GO:0005737">
    <property type="term" value="C:cytoplasm"/>
    <property type="evidence" value="ECO:0007669"/>
    <property type="project" value="UniProtKB-SubCell"/>
</dbReference>
<evidence type="ECO:0000259" key="10">
    <source>
        <dbReference type="Pfam" id="PF02463"/>
    </source>
</evidence>
<sequence length="363" mass="40682">MSVSHLSLSRFRNIETLQLEPGTGFNCIIGPNGSGKTAVLEGLHFLGLGRSFRTHQPARAIQDGQSDFLLFARKEEGERTHQLGMQRDRAGNLSLRLNGETPDRLATFAEVLPLQLITPESFDLLTGGPANRRQFLDWGVFHVESGFLAAWSRVKRLLKQRNALLKRRPKRYDELSYWDSEFARYSGQLTALRQAYVEELLPALEPMLARLLPRYQVSLEFAQGWDKSLALDAVLKSQFERDQMLGFTQAGPHKADLRIKVDGIPVQEFFSRGELKLLVCALKLAQAALLKDKRQRQVSFLIDDLPAELDSDKRLALTAALADTQAQVFVTAIDADKVDDMVAPLSDVRLFHVKQGRLSGADG</sequence>
<dbReference type="GO" id="GO:0005524">
    <property type="term" value="F:ATP binding"/>
    <property type="evidence" value="ECO:0007669"/>
    <property type="project" value="UniProtKB-UniRule"/>
</dbReference>
<comment type="similarity">
    <text evidence="2 9">Belongs to the RecF family.</text>
</comment>
<reference evidence="11 12" key="1">
    <citation type="submission" date="2018-11" db="EMBL/GenBank/DDBJ databases">
        <title>Genomic Encyclopedia of Type Strains, Phase IV (KMG-IV): sequencing the most valuable type-strain genomes for metagenomic binning, comparative biology and taxonomic classification.</title>
        <authorList>
            <person name="Goeker M."/>
        </authorList>
    </citation>
    <scope>NUCLEOTIDE SEQUENCE [LARGE SCALE GENOMIC DNA]</scope>
    <source>
        <strain evidence="11 12">DSM 21945</strain>
    </source>
</reference>
<dbReference type="PROSITE" id="PS00617">
    <property type="entry name" value="RECF_1"/>
    <property type="match status" value="1"/>
</dbReference>
<keyword evidence="9" id="KW-0742">SOS response</keyword>
<evidence type="ECO:0000256" key="1">
    <source>
        <dbReference type="ARBA" id="ARBA00004496"/>
    </source>
</evidence>
<dbReference type="Proteomes" id="UP000268033">
    <property type="component" value="Unassembled WGS sequence"/>
</dbReference>
<keyword evidence="6 9" id="KW-0547">Nucleotide-binding</keyword>
<evidence type="ECO:0000256" key="5">
    <source>
        <dbReference type="ARBA" id="ARBA00022705"/>
    </source>
</evidence>
<name>A0A3N1P2K9_9GAMM</name>
<dbReference type="InterPro" id="IPR042174">
    <property type="entry name" value="RecF_2"/>
</dbReference>
<dbReference type="EMBL" id="RJUL01000012">
    <property type="protein sequence ID" value="ROQ19116.1"/>
    <property type="molecule type" value="Genomic_DNA"/>
</dbReference>
<dbReference type="PANTHER" id="PTHR32182">
    <property type="entry name" value="DNA REPLICATION AND REPAIR PROTEIN RECF"/>
    <property type="match status" value="1"/>
</dbReference>
<dbReference type="SUPFAM" id="SSF52540">
    <property type="entry name" value="P-loop containing nucleoside triphosphate hydrolases"/>
    <property type="match status" value="1"/>
</dbReference>
<keyword evidence="9" id="KW-0234">DNA repair</keyword>
<evidence type="ECO:0000256" key="7">
    <source>
        <dbReference type="ARBA" id="ARBA00022840"/>
    </source>
</evidence>
<dbReference type="GO" id="GO:0006302">
    <property type="term" value="P:double-strand break repair"/>
    <property type="evidence" value="ECO:0007669"/>
    <property type="project" value="TreeGrafter"/>
</dbReference>
<dbReference type="NCBIfam" id="TIGR00611">
    <property type="entry name" value="recf"/>
    <property type="match status" value="1"/>
</dbReference>
<evidence type="ECO:0000256" key="8">
    <source>
        <dbReference type="ARBA" id="ARBA00023125"/>
    </source>
</evidence>
<keyword evidence="12" id="KW-1185">Reference proteome</keyword>
<evidence type="ECO:0000313" key="11">
    <source>
        <dbReference type="EMBL" id="ROQ19116.1"/>
    </source>
</evidence>
<comment type="subcellular location">
    <subcellularLocation>
        <location evidence="1 9">Cytoplasm</location>
    </subcellularLocation>
</comment>
<dbReference type="GO" id="GO:0009432">
    <property type="term" value="P:SOS response"/>
    <property type="evidence" value="ECO:0007669"/>
    <property type="project" value="UniProtKB-UniRule"/>
</dbReference>
<gene>
    <name evidence="9" type="primary">recF</name>
    <name evidence="11" type="ORF">EDC28_11236</name>
</gene>
<keyword evidence="7 9" id="KW-0067">ATP-binding</keyword>
<dbReference type="Gene3D" id="3.40.50.300">
    <property type="entry name" value="P-loop containing nucleotide triphosphate hydrolases"/>
    <property type="match status" value="1"/>
</dbReference>
<dbReference type="HAMAP" id="MF_00365">
    <property type="entry name" value="RecF"/>
    <property type="match status" value="1"/>
</dbReference>
<evidence type="ECO:0000256" key="2">
    <source>
        <dbReference type="ARBA" id="ARBA00008016"/>
    </source>
</evidence>
<comment type="function">
    <text evidence="9">The RecF protein is involved in DNA metabolism; it is required for DNA replication and normal SOS inducibility. RecF binds preferentially to single-stranded, linear DNA. It also seems to bind ATP.</text>
</comment>
<dbReference type="RefSeq" id="WP_170164170.1">
    <property type="nucleotide sequence ID" value="NZ_JBLXEP010000007.1"/>
</dbReference>
<dbReference type="Pfam" id="PF02463">
    <property type="entry name" value="SMC_N"/>
    <property type="match status" value="1"/>
</dbReference>
<comment type="caution">
    <text evidence="11">The sequence shown here is derived from an EMBL/GenBank/DDBJ whole genome shotgun (WGS) entry which is preliminary data.</text>
</comment>
<organism evidence="11 12">
    <name type="scientific">Gallaecimonas pentaromativorans</name>
    <dbReference type="NCBI Taxonomy" id="584787"/>
    <lineage>
        <taxon>Bacteria</taxon>
        <taxon>Pseudomonadati</taxon>
        <taxon>Pseudomonadota</taxon>
        <taxon>Gammaproteobacteria</taxon>
        <taxon>Enterobacterales</taxon>
        <taxon>Gallaecimonadaceae</taxon>
        <taxon>Gallaecimonas</taxon>
    </lineage>
</organism>
<keyword evidence="8 9" id="KW-0238">DNA-binding</keyword>
<proteinExistence type="inferred from homology"/>
<dbReference type="AlphaFoldDB" id="A0A3N1P2K9"/>
<dbReference type="STRING" id="584787.GCA_001247655_02229"/>
<accession>A0A3N1P2K9</accession>
<evidence type="ECO:0000256" key="9">
    <source>
        <dbReference type="HAMAP-Rule" id="MF_00365"/>
    </source>
</evidence>
<dbReference type="GO" id="GO:0003697">
    <property type="term" value="F:single-stranded DNA binding"/>
    <property type="evidence" value="ECO:0007669"/>
    <property type="project" value="UniProtKB-UniRule"/>
</dbReference>
<evidence type="ECO:0000313" key="12">
    <source>
        <dbReference type="Proteomes" id="UP000268033"/>
    </source>
</evidence>
<evidence type="ECO:0000256" key="6">
    <source>
        <dbReference type="ARBA" id="ARBA00022741"/>
    </source>
</evidence>
<dbReference type="InterPro" id="IPR018078">
    <property type="entry name" value="DNA-binding_RecF_CS"/>
</dbReference>
<dbReference type="InterPro" id="IPR027417">
    <property type="entry name" value="P-loop_NTPase"/>
</dbReference>
<keyword evidence="9" id="KW-0227">DNA damage</keyword>
<evidence type="ECO:0000256" key="4">
    <source>
        <dbReference type="ARBA" id="ARBA00022490"/>
    </source>
</evidence>
<feature type="domain" description="RecF/RecN/SMC N-terminal" evidence="10">
    <location>
        <begin position="3"/>
        <end position="342"/>
    </location>
</feature>
<dbReference type="GO" id="GO:0000731">
    <property type="term" value="P:DNA synthesis involved in DNA repair"/>
    <property type="evidence" value="ECO:0007669"/>
    <property type="project" value="TreeGrafter"/>
</dbReference>
<keyword evidence="5 9" id="KW-0235">DNA replication</keyword>